<dbReference type="GO" id="GO:0005811">
    <property type="term" value="C:lipid droplet"/>
    <property type="evidence" value="ECO:0007669"/>
    <property type="project" value="UniProtKB-SubCell"/>
</dbReference>
<dbReference type="GeneTree" id="ENSGT00970000195293"/>
<evidence type="ECO:0000313" key="4">
    <source>
        <dbReference type="Ensembl" id="ENSPTXP00000007613.1"/>
    </source>
</evidence>
<name>A0A670Y958_PSETE</name>
<evidence type="ECO:0000256" key="3">
    <source>
        <dbReference type="ARBA" id="ARBA00022677"/>
    </source>
</evidence>
<dbReference type="InterPro" id="IPR004279">
    <property type="entry name" value="Perilipin"/>
</dbReference>
<accession>A0A670Y958</accession>
<comment type="subcellular location">
    <subcellularLocation>
        <location evidence="1">Lipid droplet</location>
    </subcellularLocation>
</comment>
<comment type="similarity">
    <text evidence="2">Belongs to the perilipin family.</text>
</comment>
<reference evidence="4" key="2">
    <citation type="submission" date="2025-09" db="UniProtKB">
        <authorList>
            <consortium name="Ensembl"/>
        </authorList>
    </citation>
    <scope>IDENTIFICATION</scope>
</reference>
<dbReference type="Proteomes" id="UP000472273">
    <property type="component" value="Unplaced"/>
</dbReference>
<evidence type="ECO:0000256" key="2">
    <source>
        <dbReference type="ARBA" id="ARBA00006311"/>
    </source>
</evidence>
<sequence length="111" mass="12430">MQSNLFLTSSHGAPTTSEGKTFYRIIVLTLRIFLPRSRFSVLQRVLQFPVVNSALSSLQRMYASAKEIHPLMASICATYERALQNASSLALWSVKPVVHKLDPLFCDSISE</sequence>
<dbReference type="GO" id="GO:0006629">
    <property type="term" value="P:lipid metabolic process"/>
    <property type="evidence" value="ECO:0007669"/>
    <property type="project" value="InterPro"/>
</dbReference>
<keyword evidence="5" id="KW-1185">Reference proteome</keyword>
<keyword evidence="3" id="KW-0551">Lipid droplet</keyword>
<protein>
    <recommendedName>
        <fullName evidence="6">Perilipin 1</fullName>
    </recommendedName>
</protein>
<evidence type="ECO:0008006" key="6">
    <source>
        <dbReference type="Google" id="ProtNLM"/>
    </source>
</evidence>
<dbReference type="Pfam" id="PF03036">
    <property type="entry name" value="Perilipin"/>
    <property type="match status" value="1"/>
</dbReference>
<dbReference type="AlphaFoldDB" id="A0A670Y958"/>
<proteinExistence type="inferred from homology"/>
<evidence type="ECO:0000256" key="1">
    <source>
        <dbReference type="ARBA" id="ARBA00004502"/>
    </source>
</evidence>
<dbReference type="PANTHER" id="PTHR47138:SF1">
    <property type="entry name" value="PERILIPIN-1"/>
    <property type="match status" value="1"/>
</dbReference>
<dbReference type="InterPro" id="IPR042998">
    <property type="entry name" value="PLIN1"/>
</dbReference>
<dbReference type="Ensembl" id="ENSPTXT00000007880.1">
    <property type="protein sequence ID" value="ENSPTXP00000007613.1"/>
    <property type="gene ID" value="ENSPTXG00000005532.1"/>
</dbReference>
<dbReference type="PANTHER" id="PTHR47138">
    <property type="entry name" value="PERILIPIN-1"/>
    <property type="match status" value="1"/>
</dbReference>
<organism evidence="4 5">
    <name type="scientific">Pseudonaja textilis</name>
    <name type="common">Eastern brown snake</name>
    <dbReference type="NCBI Taxonomy" id="8673"/>
    <lineage>
        <taxon>Eukaryota</taxon>
        <taxon>Metazoa</taxon>
        <taxon>Chordata</taxon>
        <taxon>Craniata</taxon>
        <taxon>Vertebrata</taxon>
        <taxon>Euteleostomi</taxon>
        <taxon>Lepidosauria</taxon>
        <taxon>Squamata</taxon>
        <taxon>Bifurcata</taxon>
        <taxon>Unidentata</taxon>
        <taxon>Episquamata</taxon>
        <taxon>Toxicofera</taxon>
        <taxon>Serpentes</taxon>
        <taxon>Colubroidea</taxon>
        <taxon>Elapidae</taxon>
        <taxon>Hydrophiinae</taxon>
        <taxon>Pseudonaja</taxon>
    </lineage>
</organism>
<reference evidence="4" key="1">
    <citation type="submission" date="2025-08" db="UniProtKB">
        <authorList>
            <consortium name="Ensembl"/>
        </authorList>
    </citation>
    <scope>IDENTIFICATION</scope>
</reference>
<evidence type="ECO:0000313" key="5">
    <source>
        <dbReference type="Proteomes" id="UP000472273"/>
    </source>
</evidence>